<evidence type="ECO:0000313" key="3">
    <source>
        <dbReference type="Proteomes" id="UP000007115"/>
    </source>
</evidence>
<sequence length="214" mass="24270">MGSGHSKEKKESKKESKRSSRHASSRHSTSRPSKSDSKSKSESKSKSKSSSSKSKSKSSHGPSTKELCADLSPETLEALQVDFLSKLSEPSYRAESHVVWELLTKHQRKMSKQMQANFNHMTEPQMTKFIDEWRRKVPQEMDYGYNVEEDTLYPQEGQSPENALGIYNNEPDSAQDKGKGKEPVRRQNEPDNAEDKGKGKEPMRRHSDVDLAQL</sequence>
<feature type="compositionally biased region" description="Basic and acidic residues" evidence="1">
    <location>
        <begin position="174"/>
        <end position="214"/>
    </location>
</feature>
<evidence type="ECO:0000313" key="2">
    <source>
        <dbReference type="EMBL" id="EHK22822.1"/>
    </source>
</evidence>
<feature type="compositionally biased region" description="Basic and acidic residues" evidence="1">
    <location>
        <begin position="1"/>
        <end position="18"/>
    </location>
</feature>
<comment type="caution">
    <text evidence="2">The sequence shown here is derived from an EMBL/GenBank/DDBJ whole genome shotgun (WGS) entry which is preliminary data.</text>
</comment>
<name>G9MRV3_HYPVG</name>
<proteinExistence type="predicted"/>
<feature type="compositionally biased region" description="Low complexity" evidence="1">
    <location>
        <begin position="48"/>
        <end position="65"/>
    </location>
</feature>
<feature type="compositionally biased region" description="Basic and acidic residues" evidence="1">
    <location>
        <begin position="33"/>
        <end position="45"/>
    </location>
</feature>
<reference evidence="2 3" key="1">
    <citation type="journal article" date="2011" name="Genome Biol.">
        <title>Comparative genome sequence analysis underscores mycoparasitism as the ancestral life style of Trichoderma.</title>
        <authorList>
            <person name="Kubicek C.P."/>
            <person name="Herrera-Estrella A."/>
            <person name="Seidl-Seiboth V."/>
            <person name="Martinez D.A."/>
            <person name="Druzhinina I.S."/>
            <person name="Thon M."/>
            <person name="Zeilinger S."/>
            <person name="Casas-Flores S."/>
            <person name="Horwitz B.A."/>
            <person name="Mukherjee P.K."/>
            <person name="Mukherjee M."/>
            <person name="Kredics L."/>
            <person name="Alcaraz L.D."/>
            <person name="Aerts A."/>
            <person name="Antal Z."/>
            <person name="Atanasova L."/>
            <person name="Cervantes-Badillo M.G."/>
            <person name="Challacombe J."/>
            <person name="Chertkov O."/>
            <person name="McCluskey K."/>
            <person name="Coulpier F."/>
            <person name="Deshpande N."/>
            <person name="von Doehren H."/>
            <person name="Ebbole D.J."/>
            <person name="Esquivel-Naranjo E.U."/>
            <person name="Fekete E."/>
            <person name="Flipphi M."/>
            <person name="Glaser F."/>
            <person name="Gomez-Rodriguez E.Y."/>
            <person name="Gruber S."/>
            <person name="Han C."/>
            <person name="Henrissat B."/>
            <person name="Hermosa R."/>
            <person name="Hernandez-Onate M."/>
            <person name="Karaffa L."/>
            <person name="Kosti I."/>
            <person name="Le Crom S."/>
            <person name="Lindquist E."/>
            <person name="Lucas S."/>
            <person name="Luebeck M."/>
            <person name="Luebeck P.S."/>
            <person name="Margeot A."/>
            <person name="Metz B."/>
            <person name="Misra M."/>
            <person name="Nevalainen H."/>
            <person name="Omann M."/>
            <person name="Packer N."/>
            <person name="Perrone G."/>
            <person name="Uresti-Rivera E.E."/>
            <person name="Salamov A."/>
            <person name="Schmoll M."/>
            <person name="Seiboth B."/>
            <person name="Shapiro H."/>
            <person name="Sukno S."/>
            <person name="Tamayo-Ramos J.A."/>
            <person name="Tisch D."/>
            <person name="Wiest A."/>
            <person name="Wilkinson H.H."/>
            <person name="Zhang M."/>
            <person name="Coutinho P.M."/>
            <person name="Kenerley C.M."/>
            <person name="Monte E."/>
            <person name="Baker S.E."/>
            <person name="Grigoriev I.V."/>
        </authorList>
    </citation>
    <scope>NUCLEOTIDE SEQUENCE [LARGE SCALE GENOMIC DNA]</scope>
    <source>
        <strain evidence="3">Gv29-8 / FGSC 10586</strain>
    </source>
</reference>
<dbReference type="AlphaFoldDB" id="G9MRV3"/>
<dbReference type="VEuPathDB" id="FungiDB:TRIVIDRAFT_60345"/>
<feature type="region of interest" description="Disordered" evidence="1">
    <location>
        <begin position="146"/>
        <end position="214"/>
    </location>
</feature>
<feature type="compositionally biased region" description="Basic residues" evidence="1">
    <location>
        <begin position="19"/>
        <end position="29"/>
    </location>
</feature>
<accession>G9MRV3</accession>
<protein>
    <submittedName>
        <fullName evidence="2">Uncharacterized protein</fullName>
    </submittedName>
</protein>
<dbReference type="RefSeq" id="XP_013957032.1">
    <property type="nucleotide sequence ID" value="XM_014101557.1"/>
</dbReference>
<evidence type="ECO:0000256" key="1">
    <source>
        <dbReference type="SAM" id="MobiDB-lite"/>
    </source>
</evidence>
<gene>
    <name evidence="2" type="ORF">TRIVIDRAFT_60345</name>
</gene>
<dbReference type="HOGENOM" id="CLU_1289070_0_0_1"/>
<dbReference type="GeneID" id="25796069"/>
<dbReference type="OrthoDB" id="4900314at2759"/>
<keyword evidence="3" id="KW-1185">Reference proteome</keyword>
<organism evidence="2 3">
    <name type="scientific">Hypocrea virens (strain Gv29-8 / FGSC 10586)</name>
    <name type="common">Gliocladium virens</name>
    <name type="synonym">Trichoderma virens</name>
    <dbReference type="NCBI Taxonomy" id="413071"/>
    <lineage>
        <taxon>Eukaryota</taxon>
        <taxon>Fungi</taxon>
        <taxon>Dikarya</taxon>
        <taxon>Ascomycota</taxon>
        <taxon>Pezizomycotina</taxon>
        <taxon>Sordariomycetes</taxon>
        <taxon>Hypocreomycetidae</taxon>
        <taxon>Hypocreales</taxon>
        <taxon>Hypocreaceae</taxon>
        <taxon>Trichoderma</taxon>
    </lineage>
</organism>
<dbReference type="eggNOG" id="ENOG502R6D7">
    <property type="taxonomic scope" value="Eukaryota"/>
</dbReference>
<dbReference type="EMBL" id="ABDF02000006">
    <property type="protein sequence ID" value="EHK22822.1"/>
    <property type="molecule type" value="Genomic_DNA"/>
</dbReference>
<dbReference type="Proteomes" id="UP000007115">
    <property type="component" value="Unassembled WGS sequence"/>
</dbReference>
<feature type="region of interest" description="Disordered" evidence="1">
    <location>
        <begin position="1"/>
        <end position="69"/>
    </location>
</feature>
<dbReference type="InParanoid" id="G9MRV3"/>